<feature type="compositionally biased region" description="Basic and acidic residues" evidence="1">
    <location>
        <begin position="141"/>
        <end position="167"/>
    </location>
</feature>
<organism evidence="2 3">
    <name type="scientific">Brooklawnia propionicigenes</name>
    <dbReference type="NCBI Taxonomy" id="3041175"/>
    <lineage>
        <taxon>Bacteria</taxon>
        <taxon>Bacillati</taxon>
        <taxon>Actinomycetota</taxon>
        <taxon>Actinomycetes</taxon>
        <taxon>Propionibacteriales</taxon>
        <taxon>Propionibacteriaceae</taxon>
        <taxon>Brooklawnia</taxon>
    </lineage>
</organism>
<feature type="region of interest" description="Disordered" evidence="1">
    <location>
        <begin position="123"/>
        <end position="233"/>
    </location>
</feature>
<feature type="compositionally biased region" description="Polar residues" evidence="1">
    <location>
        <begin position="194"/>
        <end position="216"/>
    </location>
</feature>
<keyword evidence="3" id="KW-1185">Reference proteome</keyword>
<gene>
    <name evidence="2" type="ORF">brsh051_20050</name>
</gene>
<sequence length="388" mass="41842">MAGASYYLAPAGSVTVSNQVSLDMSISALALGLLVWIRARPAGASQSYREFLSRGFGEVATRRALVELEAAGYRWRFVERRDHGRIVTATLLFDRPATEDEAREVLEGLSEWPIGKCLSSRRIDREGDGGLHSAQQSGLSDRAEDVSARSDKGKHEPQPAAERRRETPSGTVQRFTEARSSVARSTVPRCAEAQPSNDGSNGWETDVSQPNQTTPVCEQRSSESPLDRALPAGPVGSGLEGLLEVSAEDIAADDWTVLVECLPVGMRHVEPSAVSKIAAALRARLEAGWSSEALRATLAGNALPPADEIRNLAGIVSYRIGQTPIRPPKRRRHAPTSKAAEPVRPAVMPLALQKRAEARSAGSPDANQPLSWWFSRYPPQSAEGSEPA</sequence>
<dbReference type="Proteomes" id="UP001431656">
    <property type="component" value="Chromosome"/>
</dbReference>
<proteinExistence type="predicted"/>
<reference evidence="2" key="1">
    <citation type="journal article" date="2024" name="Int. J. Syst. Evol. Microbiol.">
        <title>Brooklawnia propionicigenes sp. nov., a facultatively anaerobic, propionate-producing bacterium isolated from a methanogenic reactor treating waste from cattle farms.</title>
        <authorList>
            <person name="Akita Y."/>
            <person name="Ueki A."/>
            <person name="Tonouchi A."/>
            <person name="Sugawara Y."/>
            <person name="Honma S."/>
            <person name="Kaku N."/>
            <person name="Ueki K."/>
        </authorList>
    </citation>
    <scope>NUCLEOTIDE SEQUENCE</scope>
    <source>
        <strain evidence="2">SH051</strain>
    </source>
</reference>
<evidence type="ECO:0008006" key="4">
    <source>
        <dbReference type="Google" id="ProtNLM"/>
    </source>
</evidence>
<feature type="region of interest" description="Disordered" evidence="1">
    <location>
        <begin position="324"/>
        <end position="388"/>
    </location>
</feature>
<protein>
    <recommendedName>
        <fullName evidence="4">Helix-turn-helix domain-containing protein</fullName>
    </recommendedName>
</protein>
<name>A0AAN0MHU1_9ACTN</name>
<evidence type="ECO:0000256" key="1">
    <source>
        <dbReference type="SAM" id="MobiDB-lite"/>
    </source>
</evidence>
<dbReference type="KEGG" id="broo:brsh051_20050"/>
<feature type="compositionally biased region" description="Polar residues" evidence="1">
    <location>
        <begin position="168"/>
        <end position="184"/>
    </location>
</feature>
<evidence type="ECO:0000313" key="2">
    <source>
        <dbReference type="EMBL" id="BEH02724.1"/>
    </source>
</evidence>
<dbReference type="EMBL" id="AP028056">
    <property type="protein sequence ID" value="BEH02724.1"/>
    <property type="molecule type" value="Genomic_DNA"/>
</dbReference>
<accession>A0AAN0MHU1</accession>
<dbReference type="AlphaFoldDB" id="A0AAN0MHU1"/>
<evidence type="ECO:0000313" key="3">
    <source>
        <dbReference type="Proteomes" id="UP001431656"/>
    </source>
</evidence>